<reference evidence="2" key="1">
    <citation type="journal article" date="2022" name="Mol. Ecol. Resour.">
        <title>The genomes of chicory, endive, great burdock and yacon provide insights into Asteraceae palaeo-polyploidization history and plant inulin production.</title>
        <authorList>
            <person name="Fan W."/>
            <person name="Wang S."/>
            <person name="Wang H."/>
            <person name="Wang A."/>
            <person name="Jiang F."/>
            <person name="Liu H."/>
            <person name="Zhao H."/>
            <person name="Xu D."/>
            <person name="Zhang Y."/>
        </authorList>
    </citation>
    <scope>NUCLEOTIDE SEQUENCE [LARGE SCALE GENOMIC DNA]</scope>
    <source>
        <strain evidence="2">cv. Punajuju</strain>
    </source>
</reference>
<reference evidence="1 2" key="2">
    <citation type="journal article" date="2022" name="Mol. Ecol. Resour.">
        <title>The genomes of chicory, endive, great burdock and yacon provide insights into Asteraceae paleo-polyploidization history and plant inulin production.</title>
        <authorList>
            <person name="Fan W."/>
            <person name="Wang S."/>
            <person name="Wang H."/>
            <person name="Wang A."/>
            <person name="Jiang F."/>
            <person name="Liu H."/>
            <person name="Zhao H."/>
            <person name="Xu D."/>
            <person name="Zhang Y."/>
        </authorList>
    </citation>
    <scope>NUCLEOTIDE SEQUENCE [LARGE SCALE GENOMIC DNA]</scope>
    <source>
        <strain evidence="2">cv. Punajuju</strain>
        <tissue evidence="1">Leaves</tissue>
    </source>
</reference>
<gene>
    <name evidence="1" type="ORF">L2E82_16971</name>
</gene>
<name>A0ACB9F7Z7_CICIN</name>
<organism evidence="1 2">
    <name type="scientific">Cichorium intybus</name>
    <name type="common">Chicory</name>
    <dbReference type="NCBI Taxonomy" id="13427"/>
    <lineage>
        <taxon>Eukaryota</taxon>
        <taxon>Viridiplantae</taxon>
        <taxon>Streptophyta</taxon>
        <taxon>Embryophyta</taxon>
        <taxon>Tracheophyta</taxon>
        <taxon>Spermatophyta</taxon>
        <taxon>Magnoliopsida</taxon>
        <taxon>eudicotyledons</taxon>
        <taxon>Gunneridae</taxon>
        <taxon>Pentapetalae</taxon>
        <taxon>asterids</taxon>
        <taxon>campanulids</taxon>
        <taxon>Asterales</taxon>
        <taxon>Asteraceae</taxon>
        <taxon>Cichorioideae</taxon>
        <taxon>Cichorieae</taxon>
        <taxon>Cichoriinae</taxon>
        <taxon>Cichorium</taxon>
    </lineage>
</organism>
<evidence type="ECO:0000313" key="2">
    <source>
        <dbReference type="Proteomes" id="UP001055811"/>
    </source>
</evidence>
<accession>A0ACB9F7Z7</accession>
<evidence type="ECO:0000313" key="1">
    <source>
        <dbReference type="EMBL" id="KAI3766893.1"/>
    </source>
</evidence>
<proteinExistence type="predicted"/>
<dbReference type="EMBL" id="CM042011">
    <property type="protein sequence ID" value="KAI3766893.1"/>
    <property type="molecule type" value="Genomic_DNA"/>
</dbReference>
<protein>
    <submittedName>
        <fullName evidence="1">Uncharacterized protein</fullName>
    </submittedName>
</protein>
<dbReference type="Proteomes" id="UP001055811">
    <property type="component" value="Linkage Group LG03"/>
</dbReference>
<comment type="caution">
    <text evidence="1">The sequence shown here is derived from an EMBL/GenBank/DDBJ whole genome shotgun (WGS) entry which is preliminary data.</text>
</comment>
<sequence length="515" mass="57710">MRVDKNFKTCNKFSLQNIQNPDSEPRMLKEHQSSSSSSSFVLFPNPNPLMRSFNIPEPIIHPPGINPYSFLNPKPHADDKLKPMTSLYVDPCTTLRTEIITNTTDLTESEHIVKDVTETKIESKTAQIIRCDVCNVICNSEAMFKDHKEGKKHLKNMQQLSVSTAIIKETPSEVANANLDQEFENKKKEKMKKKEDFFQNEPPVESLFVCNIPELNTFTEHLQCEKLETQATSGPLVQSSNSGTEKAEDELNVGTLLWCEVCEVNINSEKKLVEHNLGKKHQKNLKNSENLRTPPLTTPTASMATTPLPKPVKKTGDSEEGKPVWCEVCKIDCRGYSFSRHVRGKKHRENLRESKNITGLPSTDIDPVIIQPNDPVENPNLTEGKVVNPDEGSSTRCEVCRIRCSSIDEFNRHISGKRHEKTQKLHARVAERLLQEEGKSVILEMGKRKANGSLADEKETDAKRKKMVTEGGPSGASISCKVCNVTCNSVVEFTDHLAGQEHSAMALKQVKALIT</sequence>
<keyword evidence="2" id="KW-1185">Reference proteome</keyword>